<comment type="caution">
    <text evidence="1">The sequence shown here is derived from an EMBL/GenBank/DDBJ whole genome shotgun (WGS) entry which is preliminary data.</text>
</comment>
<evidence type="ECO:0000313" key="2">
    <source>
        <dbReference type="Proteomes" id="UP000655094"/>
    </source>
</evidence>
<gene>
    <name evidence="1" type="ORF">KPZU09_51290</name>
</gene>
<proteinExistence type="predicted"/>
<evidence type="ECO:0000313" key="1">
    <source>
        <dbReference type="EMBL" id="GHK55393.1"/>
    </source>
</evidence>
<organism evidence="1 2">
    <name type="scientific">Klebsiella pneumoniae</name>
    <dbReference type="NCBI Taxonomy" id="573"/>
    <lineage>
        <taxon>Bacteria</taxon>
        <taxon>Pseudomonadati</taxon>
        <taxon>Pseudomonadota</taxon>
        <taxon>Gammaproteobacteria</taxon>
        <taxon>Enterobacterales</taxon>
        <taxon>Enterobacteriaceae</taxon>
        <taxon>Klebsiella/Raoultella group</taxon>
        <taxon>Klebsiella</taxon>
        <taxon>Klebsiella pneumoniae complex</taxon>
    </lineage>
</organism>
<dbReference type="EMBL" id="BNFF01000001">
    <property type="protein sequence ID" value="GHK55393.1"/>
    <property type="molecule type" value="Genomic_DNA"/>
</dbReference>
<dbReference type="AlphaFoldDB" id="A0A919LU41"/>
<protein>
    <submittedName>
        <fullName evidence="1">Uncharacterized protein</fullName>
    </submittedName>
</protein>
<dbReference type="Proteomes" id="UP000655094">
    <property type="component" value="Unassembled WGS sequence"/>
</dbReference>
<accession>A0A919LU41</accession>
<reference evidence="1" key="1">
    <citation type="submission" date="2020-10" db="EMBL/GenBank/DDBJ databases">
        <title>Genome Sequence of ESBL Producing Zambian Clinical Strains.</title>
        <authorList>
            <person name="Shawa M."/>
            <person name="Furuta Y."/>
            <person name="Simbotwe M."/>
            <person name="Mulenga E."/>
            <person name="Mubanga M."/>
            <person name="Mulenga G."/>
            <person name="Kaile C."/>
            <person name="Zorigt T."/>
            <person name="Hang'ombe B."/>
            <person name="Higashi H."/>
        </authorList>
    </citation>
    <scope>NUCLEOTIDE SEQUENCE</scope>
    <source>
        <strain evidence="1">Zam_UTH_09</strain>
    </source>
</reference>
<name>A0A919LU41_KLEPN</name>
<sequence length="87" mass="9753">MTSSERASPADAMSVLLSDQQGLRIRLQRLKNMLLIRRVADIVALAELFRRRRQPYPRPPRVTIICSTEPGGCGCEMRSAPGWVSSK</sequence>